<evidence type="ECO:0000313" key="2">
    <source>
        <dbReference type="WBParaSite" id="nRc.2.0.1.t40101-RA"/>
    </source>
</evidence>
<sequence>MANLTDDRKYLLRVDPVNSSALKNPTSPDKSQLSLAKNVNSLNRSLLDRSKMSGSKFLLGKILISLLPFSKRNWPMHFSKRTGIADISCDPKHK</sequence>
<protein>
    <submittedName>
        <fullName evidence="2">Uncharacterized protein</fullName>
    </submittedName>
</protein>
<name>A0A915KMU1_ROMCU</name>
<dbReference type="WBParaSite" id="nRc.2.0.1.t40101-RA">
    <property type="protein sequence ID" value="nRc.2.0.1.t40101-RA"/>
    <property type="gene ID" value="nRc.2.0.1.g40101"/>
</dbReference>
<accession>A0A915KMU1</accession>
<organism evidence="1 2">
    <name type="scientific">Romanomermis culicivorax</name>
    <name type="common">Nematode worm</name>
    <dbReference type="NCBI Taxonomy" id="13658"/>
    <lineage>
        <taxon>Eukaryota</taxon>
        <taxon>Metazoa</taxon>
        <taxon>Ecdysozoa</taxon>
        <taxon>Nematoda</taxon>
        <taxon>Enoplea</taxon>
        <taxon>Dorylaimia</taxon>
        <taxon>Mermithida</taxon>
        <taxon>Mermithoidea</taxon>
        <taxon>Mermithidae</taxon>
        <taxon>Romanomermis</taxon>
    </lineage>
</organism>
<dbReference type="Proteomes" id="UP000887565">
    <property type="component" value="Unplaced"/>
</dbReference>
<proteinExistence type="predicted"/>
<keyword evidence="1" id="KW-1185">Reference proteome</keyword>
<dbReference type="AlphaFoldDB" id="A0A915KMU1"/>
<reference evidence="2" key="1">
    <citation type="submission" date="2022-11" db="UniProtKB">
        <authorList>
            <consortium name="WormBaseParasite"/>
        </authorList>
    </citation>
    <scope>IDENTIFICATION</scope>
</reference>
<evidence type="ECO:0000313" key="1">
    <source>
        <dbReference type="Proteomes" id="UP000887565"/>
    </source>
</evidence>